<dbReference type="EMBL" id="JBHUKU010000002">
    <property type="protein sequence ID" value="MFD2457529.1"/>
    <property type="molecule type" value="Genomic_DNA"/>
</dbReference>
<dbReference type="Proteomes" id="UP001597419">
    <property type="component" value="Unassembled WGS sequence"/>
</dbReference>
<organism evidence="2 3">
    <name type="scientific">Amycolatopsis samaneae</name>
    <dbReference type="NCBI Taxonomy" id="664691"/>
    <lineage>
        <taxon>Bacteria</taxon>
        <taxon>Bacillati</taxon>
        <taxon>Actinomycetota</taxon>
        <taxon>Actinomycetes</taxon>
        <taxon>Pseudonocardiales</taxon>
        <taxon>Pseudonocardiaceae</taxon>
        <taxon>Amycolatopsis</taxon>
    </lineage>
</organism>
<evidence type="ECO:0000313" key="3">
    <source>
        <dbReference type="Proteomes" id="UP001597419"/>
    </source>
</evidence>
<keyword evidence="3" id="KW-1185">Reference proteome</keyword>
<name>A0ABW5G8B8_9PSEU</name>
<sequence>MPETMIKSAVPRREWLVRCTDEDLSNAVCVLEVNRGRIVIWLPGCGDFSLDGGAEIADFRDALDEAIAQADADLRDEEEERKRTGGKGVVVP</sequence>
<protein>
    <submittedName>
        <fullName evidence="2">Uncharacterized protein</fullName>
    </submittedName>
</protein>
<reference evidence="3" key="1">
    <citation type="journal article" date="2019" name="Int. J. Syst. Evol. Microbiol.">
        <title>The Global Catalogue of Microorganisms (GCM) 10K type strain sequencing project: providing services to taxonomists for standard genome sequencing and annotation.</title>
        <authorList>
            <consortium name="The Broad Institute Genomics Platform"/>
            <consortium name="The Broad Institute Genome Sequencing Center for Infectious Disease"/>
            <person name="Wu L."/>
            <person name="Ma J."/>
        </authorList>
    </citation>
    <scope>NUCLEOTIDE SEQUENCE [LARGE SCALE GENOMIC DNA]</scope>
    <source>
        <strain evidence="3">CGMCC 4.7643</strain>
    </source>
</reference>
<accession>A0ABW5G8B8</accession>
<comment type="caution">
    <text evidence="2">The sequence shown here is derived from an EMBL/GenBank/DDBJ whole genome shotgun (WGS) entry which is preliminary data.</text>
</comment>
<evidence type="ECO:0000313" key="2">
    <source>
        <dbReference type="EMBL" id="MFD2457529.1"/>
    </source>
</evidence>
<gene>
    <name evidence="2" type="ORF">ACFSYJ_02915</name>
</gene>
<feature type="region of interest" description="Disordered" evidence="1">
    <location>
        <begin position="71"/>
        <end position="92"/>
    </location>
</feature>
<dbReference type="RefSeq" id="WP_345388921.1">
    <property type="nucleotide sequence ID" value="NZ_BAABHG010000003.1"/>
</dbReference>
<evidence type="ECO:0000256" key="1">
    <source>
        <dbReference type="SAM" id="MobiDB-lite"/>
    </source>
</evidence>
<proteinExistence type="predicted"/>